<protein>
    <submittedName>
        <fullName evidence="1">Uncharacterized protein</fullName>
    </submittedName>
</protein>
<reference evidence="2" key="1">
    <citation type="journal article" date="2024" name="Proc. Natl. Acad. Sci. U.S.A.">
        <title>Extraordinary preservation of gene collinearity over three hundred million years revealed in homosporous lycophytes.</title>
        <authorList>
            <person name="Li C."/>
            <person name="Wickell D."/>
            <person name="Kuo L.Y."/>
            <person name="Chen X."/>
            <person name="Nie B."/>
            <person name="Liao X."/>
            <person name="Peng D."/>
            <person name="Ji J."/>
            <person name="Jenkins J."/>
            <person name="Williams M."/>
            <person name="Shu S."/>
            <person name="Plott C."/>
            <person name="Barry K."/>
            <person name="Rajasekar S."/>
            <person name="Grimwood J."/>
            <person name="Han X."/>
            <person name="Sun S."/>
            <person name="Hou Z."/>
            <person name="He W."/>
            <person name="Dai G."/>
            <person name="Sun C."/>
            <person name="Schmutz J."/>
            <person name="Leebens-Mack J.H."/>
            <person name="Li F.W."/>
            <person name="Wang L."/>
        </authorList>
    </citation>
    <scope>NUCLEOTIDE SEQUENCE [LARGE SCALE GENOMIC DNA]</scope>
    <source>
        <strain evidence="2">cv. PW_Plant_1</strain>
    </source>
</reference>
<evidence type="ECO:0000313" key="2">
    <source>
        <dbReference type="Proteomes" id="UP001162992"/>
    </source>
</evidence>
<comment type="caution">
    <text evidence="1">The sequence shown here is derived from an EMBL/GenBank/DDBJ whole genome shotgun (WGS) entry which is preliminary data.</text>
</comment>
<gene>
    <name evidence="1" type="ORF">O6H91_13G068600</name>
</gene>
<sequence length="467" mass="53073">MAEVALVVVPVIYGVGCLRWVWKRLFYRGVHDSESWPLDHVEDFKPVPRMCQLILAVYEVDLKHPKWAPPGGYTIQLENILYKVDYAQTDGIVPPYILYLDHENKDIVVALRGLNLGKARDYETLLDNKLGKQLFKGGYVHHGLLRAAVWLLVKEKDTLSRLVSEYPTYTLTFTGHSLGSGVASLATVLLANYNFLVANIARSRLQCFGIAPARCMSLNLAVEYADIIDSIILQDDFLARTATPLQDIFKSALCLPCLLCGRCLRDTCIPEKKLLEDPRRLYVPGRLHHIVDREFCRCGRYPPVVKTNIPVEGRFEHVVLSCDTTSDHSLIWIEREARTALEIMAEQEDALQIPESQKMARLQTQKKEHNEVHHAALERMQTLNIPNASTTSDNLGDEKEHTYKGNDGHESMSTFAESGESVQEDNNDEQRSKLEWEALVNQLFEKDFFHFEAVPDGNPRKVGYQPL</sequence>
<organism evidence="1 2">
    <name type="scientific">Diphasiastrum complanatum</name>
    <name type="common">Issler's clubmoss</name>
    <name type="synonym">Lycopodium complanatum</name>
    <dbReference type="NCBI Taxonomy" id="34168"/>
    <lineage>
        <taxon>Eukaryota</taxon>
        <taxon>Viridiplantae</taxon>
        <taxon>Streptophyta</taxon>
        <taxon>Embryophyta</taxon>
        <taxon>Tracheophyta</taxon>
        <taxon>Lycopodiopsida</taxon>
        <taxon>Lycopodiales</taxon>
        <taxon>Lycopodiaceae</taxon>
        <taxon>Lycopodioideae</taxon>
        <taxon>Diphasiastrum</taxon>
    </lineage>
</organism>
<keyword evidence="2" id="KW-1185">Reference proteome</keyword>
<name>A0ACC2BVY7_DIPCM</name>
<evidence type="ECO:0000313" key="1">
    <source>
        <dbReference type="EMBL" id="KAJ7533872.1"/>
    </source>
</evidence>
<dbReference type="Proteomes" id="UP001162992">
    <property type="component" value="Chromosome 13"/>
</dbReference>
<accession>A0ACC2BVY7</accession>
<proteinExistence type="predicted"/>
<dbReference type="EMBL" id="CM055104">
    <property type="protein sequence ID" value="KAJ7533872.1"/>
    <property type="molecule type" value="Genomic_DNA"/>
</dbReference>